<dbReference type="CDD" id="cd00371">
    <property type="entry name" value="HMA"/>
    <property type="match status" value="1"/>
</dbReference>
<protein>
    <recommendedName>
        <fullName evidence="1">HMA domain-containing protein</fullName>
    </recommendedName>
</protein>
<evidence type="ECO:0000259" key="1">
    <source>
        <dbReference type="PROSITE" id="PS50846"/>
    </source>
</evidence>
<dbReference type="RefSeq" id="WP_101352205.1">
    <property type="nucleotide sequence ID" value="NZ_PIQO01000001.1"/>
</dbReference>
<gene>
    <name evidence="2" type="ORF">CWO92_00345</name>
</gene>
<comment type="caution">
    <text evidence="2">The sequence shown here is derived from an EMBL/GenBank/DDBJ whole genome shotgun (WGS) entry which is preliminary data.</text>
</comment>
<name>A0A2N3LPS5_9BACI</name>
<dbReference type="InterPro" id="IPR036163">
    <property type="entry name" value="HMA_dom_sf"/>
</dbReference>
<dbReference type="InterPro" id="IPR006121">
    <property type="entry name" value="HMA_dom"/>
</dbReference>
<keyword evidence="3" id="KW-1185">Reference proteome</keyword>
<dbReference type="GO" id="GO:0046872">
    <property type="term" value="F:metal ion binding"/>
    <property type="evidence" value="ECO:0007669"/>
    <property type="project" value="InterPro"/>
</dbReference>
<proteinExistence type="predicted"/>
<organism evidence="2 3">
    <name type="scientific">Heyndrickxia camelliae</name>
    <dbReference type="NCBI Taxonomy" id="1707093"/>
    <lineage>
        <taxon>Bacteria</taxon>
        <taxon>Bacillati</taxon>
        <taxon>Bacillota</taxon>
        <taxon>Bacilli</taxon>
        <taxon>Bacillales</taxon>
        <taxon>Bacillaceae</taxon>
        <taxon>Heyndrickxia</taxon>
    </lineage>
</organism>
<reference evidence="2 3" key="1">
    <citation type="submission" date="2017-11" db="EMBL/GenBank/DDBJ databases">
        <title>Bacillus camelliae sp. nov., isolated from pu'er tea.</title>
        <authorList>
            <person name="Niu L."/>
        </authorList>
    </citation>
    <scope>NUCLEOTIDE SEQUENCE [LARGE SCALE GENOMIC DNA]</scope>
    <source>
        <strain evidence="2 3">7578-1</strain>
    </source>
</reference>
<dbReference type="Proteomes" id="UP000233440">
    <property type="component" value="Unassembled WGS sequence"/>
</dbReference>
<dbReference type="OrthoDB" id="2428971at2"/>
<dbReference type="EMBL" id="PIQO01000001">
    <property type="protein sequence ID" value="PKR86554.1"/>
    <property type="molecule type" value="Genomic_DNA"/>
</dbReference>
<sequence length="66" mass="7630">MAEETIFVNDATSEKPIQEIERLLHQLDGIERVLLDTSDGEIKVEFDDEKISIEQIVNTLKQHNFC</sequence>
<dbReference type="Gene3D" id="3.30.70.100">
    <property type="match status" value="1"/>
</dbReference>
<evidence type="ECO:0000313" key="3">
    <source>
        <dbReference type="Proteomes" id="UP000233440"/>
    </source>
</evidence>
<dbReference type="PROSITE" id="PS50846">
    <property type="entry name" value="HMA_2"/>
    <property type="match status" value="1"/>
</dbReference>
<accession>A0A2N3LPS5</accession>
<evidence type="ECO:0000313" key="2">
    <source>
        <dbReference type="EMBL" id="PKR86554.1"/>
    </source>
</evidence>
<dbReference type="SUPFAM" id="SSF55008">
    <property type="entry name" value="HMA, heavy metal-associated domain"/>
    <property type="match status" value="1"/>
</dbReference>
<dbReference type="AlphaFoldDB" id="A0A2N3LPS5"/>
<dbReference type="Pfam" id="PF00403">
    <property type="entry name" value="HMA"/>
    <property type="match status" value="1"/>
</dbReference>
<feature type="domain" description="HMA" evidence="1">
    <location>
        <begin position="2"/>
        <end position="66"/>
    </location>
</feature>